<organism evidence="1 2">
    <name type="scientific">Cuscuta campestris</name>
    <dbReference type="NCBI Taxonomy" id="132261"/>
    <lineage>
        <taxon>Eukaryota</taxon>
        <taxon>Viridiplantae</taxon>
        <taxon>Streptophyta</taxon>
        <taxon>Embryophyta</taxon>
        <taxon>Tracheophyta</taxon>
        <taxon>Spermatophyta</taxon>
        <taxon>Magnoliopsida</taxon>
        <taxon>eudicotyledons</taxon>
        <taxon>Gunneridae</taxon>
        <taxon>Pentapetalae</taxon>
        <taxon>asterids</taxon>
        <taxon>lamiids</taxon>
        <taxon>Solanales</taxon>
        <taxon>Convolvulaceae</taxon>
        <taxon>Cuscuteae</taxon>
        <taxon>Cuscuta</taxon>
        <taxon>Cuscuta subgen. Grammica</taxon>
        <taxon>Cuscuta sect. Cleistogrammica</taxon>
    </lineage>
</organism>
<dbReference type="EMBL" id="OOIL02003726">
    <property type="protein sequence ID" value="VFQ89137.1"/>
    <property type="molecule type" value="Genomic_DNA"/>
</dbReference>
<name>A0A484MKY7_9ASTE</name>
<reference evidence="1 2" key="1">
    <citation type="submission" date="2018-04" db="EMBL/GenBank/DDBJ databases">
        <authorList>
            <person name="Vogel A."/>
        </authorList>
    </citation>
    <scope>NUCLEOTIDE SEQUENCE [LARGE SCALE GENOMIC DNA]</scope>
</reference>
<dbReference type="AlphaFoldDB" id="A0A484MKY7"/>
<proteinExistence type="predicted"/>
<keyword evidence="2" id="KW-1185">Reference proteome</keyword>
<evidence type="ECO:0000313" key="2">
    <source>
        <dbReference type="Proteomes" id="UP000595140"/>
    </source>
</evidence>
<protein>
    <submittedName>
        <fullName evidence="1">Uncharacterized protein</fullName>
    </submittedName>
</protein>
<dbReference type="OrthoDB" id="6921389at2759"/>
<evidence type="ECO:0000313" key="1">
    <source>
        <dbReference type="EMBL" id="VFQ89137.1"/>
    </source>
</evidence>
<gene>
    <name evidence="1" type="ORF">CCAM_LOCUS30913</name>
</gene>
<dbReference type="Proteomes" id="UP000595140">
    <property type="component" value="Unassembled WGS sequence"/>
</dbReference>
<accession>A0A484MKY7</accession>
<sequence length="70" mass="7917">MEKATSVNKALEGAILLKEPLKIHESMRYFLHATKVGRGTPWTCDTGIISFIFFKITTISCMIENITKEL</sequence>